<comment type="caution">
    <text evidence="2">The sequence shown here is derived from an EMBL/GenBank/DDBJ whole genome shotgun (WGS) entry which is preliminary data.</text>
</comment>
<dbReference type="InterPro" id="IPR004448">
    <property type="entry name" value="Nitrate_reductase_NapE"/>
</dbReference>
<keyword evidence="3" id="KW-1185">Reference proteome</keyword>
<dbReference type="OrthoDB" id="7596241at2"/>
<dbReference type="NCBIfam" id="TIGR02973">
    <property type="entry name" value="nitrate_rd_NapE"/>
    <property type="match status" value="1"/>
</dbReference>
<name>A0A120FRJ5_9HYPH</name>
<dbReference type="Pfam" id="PF06796">
    <property type="entry name" value="NapE"/>
    <property type="match status" value="1"/>
</dbReference>
<proteinExistence type="predicted"/>
<gene>
    <name evidence="2" type="ORF">AS026_00020</name>
</gene>
<dbReference type="InterPro" id="IPR010649">
    <property type="entry name" value="NapE_TorE"/>
</dbReference>
<keyword evidence="1" id="KW-1133">Transmembrane helix</keyword>
<evidence type="ECO:0000256" key="1">
    <source>
        <dbReference type="SAM" id="Phobius"/>
    </source>
</evidence>
<accession>A0A120FRJ5</accession>
<evidence type="ECO:0000313" key="3">
    <source>
        <dbReference type="Proteomes" id="UP000068164"/>
    </source>
</evidence>
<feature type="transmembrane region" description="Helical" evidence="1">
    <location>
        <begin position="22"/>
        <end position="55"/>
    </location>
</feature>
<keyword evidence="1" id="KW-0472">Membrane</keyword>
<keyword evidence="1" id="KW-0812">Transmembrane</keyword>
<dbReference type="AlphaFoldDB" id="A0A120FRJ5"/>
<dbReference type="RefSeq" id="WP_062368223.1">
    <property type="nucleotide sequence ID" value="NZ_LNCD01000001.1"/>
</dbReference>
<reference evidence="2 3" key="1">
    <citation type="submission" date="2015-11" db="EMBL/GenBank/DDBJ databases">
        <title>Draft Genome Sequence of the Strain BR 10423 (Rhizobium sp.) isolated from nodules of Mimosa pudica.</title>
        <authorList>
            <person name="Barauna A.C."/>
            <person name="Zilli J.E."/>
            <person name="Simoes-Araujo J.L."/>
            <person name="Reis V.M."/>
            <person name="James E.K."/>
            <person name="Reis F.B.Jr."/>
            <person name="Rouws L.F."/>
            <person name="Passos S.R."/>
            <person name="Gois S.R."/>
        </authorList>
    </citation>
    <scope>NUCLEOTIDE SEQUENCE [LARGE SCALE GENOMIC DNA]</scope>
    <source>
        <strain evidence="2 3">BR10423</strain>
    </source>
</reference>
<dbReference type="EMBL" id="LNCD01000001">
    <property type="protein sequence ID" value="KWV60229.1"/>
    <property type="molecule type" value="Genomic_DNA"/>
</dbReference>
<sequence length="64" mass="7005">MTDLIDKAPKEITPRGRRRVELLAFLVLAFGIWPLVAVGVVGGYGFLVWMFQIIYGPPGPPAGH</sequence>
<protein>
    <submittedName>
        <fullName evidence="2">Nitrate reductase</fullName>
    </submittedName>
</protein>
<dbReference type="Proteomes" id="UP000068164">
    <property type="component" value="Unassembled WGS sequence"/>
</dbReference>
<organism evidence="2 3">
    <name type="scientific">Rhizobium altiplani</name>
    <dbReference type="NCBI Taxonomy" id="1864509"/>
    <lineage>
        <taxon>Bacteria</taxon>
        <taxon>Pseudomonadati</taxon>
        <taxon>Pseudomonadota</taxon>
        <taxon>Alphaproteobacteria</taxon>
        <taxon>Hyphomicrobiales</taxon>
        <taxon>Rhizobiaceae</taxon>
        <taxon>Rhizobium/Agrobacterium group</taxon>
        <taxon>Rhizobium</taxon>
    </lineage>
</organism>
<evidence type="ECO:0000313" key="2">
    <source>
        <dbReference type="EMBL" id="KWV60229.1"/>
    </source>
</evidence>